<keyword evidence="6" id="KW-1185">Reference proteome</keyword>
<dbReference type="AlphaFoldDB" id="A0AAD5WI20"/>
<dbReference type="Pfam" id="PF00491">
    <property type="entry name" value="Arginase"/>
    <property type="match status" value="1"/>
</dbReference>
<organism evidence="5 6">
    <name type="scientific">Parelaphostrongylus tenuis</name>
    <name type="common">Meningeal worm</name>
    <dbReference type="NCBI Taxonomy" id="148309"/>
    <lineage>
        <taxon>Eukaryota</taxon>
        <taxon>Metazoa</taxon>
        <taxon>Ecdysozoa</taxon>
        <taxon>Nematoda</taxon>
        <taxon>Chromadorea</taxon>
        <taxon>Rhabditida</taxon>
        <taxon>Rhabditina</taxon>
        <taxon>Rhabditomorpha</taxon>
        <taxon>Strongyloidea</taxon>
        <taxon>Metastrongylidae</taxon>
        <taxon>Parelaphostrongylus</taxon>
    </lineage>
</organism>
<reference evidence="5" key="1">
    <citation type="submission" date="2021-06" db="EMBL/GenBank/DDBJ databases">
        <title>Parelaphostrongylus tenuis whole genome reference sequence.</title>
        <authorList>
            <person name="Garwood T.J."/>
            <person name="Larsen P.A."/>
            <person name="Fountain-Jones N.M."/>
            <person name="Garbe J.R."/>
            <person name="Macchietto M.G."/>
            <person name="Kania S.A."/>
            <person name="Gerhold R.W."/>
            <person name="Richards J.E."/>
            <person name="Wolf T.M."/>
        </authorList>
    </citation>
    <scope>NUCLEOTIDE SEQUENCE</scope>
    <source>
        <strain evidence="5">MNPRO001-30</strain>
        <tissue evidence="5">Meninges</tissue>
    </source>
</reference>
<keyword evidence="2" id="KW-0378">Hydrolase</keyword>
<dbReference type="EMBL" id="JAHQIW010006837">
    <property type="protein sequence ID" value="KAJ1370686.1"/>
    <property type="molecule type" value="Genomic_DNA"/>
</dbReference>
<protein>
    <recommendedName>
        <fullName evidence="7">Arginase</fullName>
    </recommendedName>
</protein>
<dbReference type="SUPFAM" id="SSF52768">
    <property type="entry name" value="Arginase/deacetylase"/>
    <property type="match status" value="1"/>
</dbReference>
<evidence type="ECO:0000256" key="4">
    <source>
        <dbReference type="PROSITE-ProRule" id="PRU00742"/>
    </source>
</evidence>
<dbReference type="InterPro" id="IPR023696">
    <property type="entry name" value="Ureohydrolase_dom_sf"/>
</dbReference>
<name>A0AAD5WI20_PARTN</name>
<dbReference type="GO" id="GO:0005634">
    <property type="term" value="C:nucleus"/>
    <property type="evidence" value="ECO:0007669"/>
    <property type="project" value="TreeGrafter"/>
</dbReference>
<dbReference type="GO" id="GO:0004053">
    <property type="term" value="F:arginase activity"/>
    <property type="evidence" value="ECO:0007669"/>
    <property type="project" value="TreeGrafter"/>
</dbReference>
<dbReference type="Proteomes" id="UP001196413">
    <property type="component" value="Unassembled WGS sequence"/>
</dbReference>
<comment type="caution">
    <text evidence="5">The sequence shown here is derived from an EMBL/GenBank/DDBJ whole genome shotgun (WGS) entry which is preliminary data.</text>
</comment>
<evidence type="ECO:0000256" key="3">
    <source>
        <dbReference type="ARBA" id="ARBA00023211"/>
    </source>
</evidence>
<evidence type="ECO:0000313" key="6">
    <source>
        <dbReference type="Proteomes" id="UP001196413"/>
    </source>
</evidence>
<accession>A0AAD5WI20</accession>
<dbReference type="PANTHER" id="PTHR43782:SF3">
    <property type="entry name" value="ARGINASE"/>
    <property type="match status" value="1"/>
</dbReference>
<dbReference type="InterPro" id="IPR006035">
    <property type="entry name" value="Ureohydrolase"/>
</dbReference>
<dbReference type="GO" id="GO:0030145">
    <property type="term" value="F:manganese ion binding"/>
    <property type="evidence" value="ECO:0007669"/>
    <property type="project" value="TreeGrafter"/>
</dbReference>
<comment type="similarity">
    <text evidence="4">Belongs to the arginase family.</text>
</comment>
<keyword evidence="1" id="KW-0479">Metal-binding</keyword>
<dbReference type="GO" id="GO:0005829">
    <property type="term" value="C:cytosol"/>
    <property type="evidence" value="ECO:0007669"/>
    <property type="project" value="TreeGrafter"/>
</dbReference>
<sequence length="55" mass="5975">MGRWSGVRSTIRQDGELGLIWVDAHMNAHTPSSSSPSENLRGMPVAHLLGFGDKN</sequence>
<dbReference type="PROSITE" id="PS51409">
    <property type="entry name" value="ARGINASE_2"/>
    <property type="match status" value="1"/>
</dbReference>
<evidence type="ECO:0008006" key="7">
    <source>
        <dbReference type="Google" id="ProtNLM"/>
    </source>
</evidence>
<evidence type="ECO:0000256" key="2">
    <source>
        <dbReference type="ARBA" id="ARBA00022801"/>
    </source>
</evidence>
<gene>
    <name evidence="5" type="ORF">KIN20_032473</name>
</gene>
<dbReference type="PANTHER" id="PTHR43782">
    <property type="entry name" value="ARGINASE"/>
    <property type="match status" value="1"/>
</dbReference>
<keyword evidence="3" id="KW-0464">Manganese</keyword>
<dbReference type="Gene3D" id="3.40.800.10">
    <property type="entry name" value="Ureohydrolase domain"/>
    <property type="match status" value="1"/>
</dbReference>
<proteinExistence type="inferred from homology"/>
<evidence type="ECO:0000256" key="1">
    <source>
        <dbReference type="ARBA" id="ARBA00022723"/>
    </source>
</evidence>
<evidence type="ECO:0000313" key="5">
    <source>
        <dbReference type="EMBL" id="KAJ1370686.1"/>
    </source>
</evidence>